<organism evidence="1 2">
    <name type="scientific">Rossellomorea oryzaecorticis</name>
    <dbReference type="NCBI Taxonomy" id="1396505"/>
    <lineage>
        <taxon>Bacteria</taxon>
        <taxon>Bacillati</taxon>
        <taxon>Bacillota</taxon>
        <taxon>Bacilli</taxon>
        <taxon>Bacillales</taxon>
        <taxon>Bacillaceae</taxon>
        <taxon>Rossellomorea</taxon>
    </lineage>
</organism>
<name>A0ABU9KGX0_9BACI</name>
<keyword evidence="2" id="KW-1185">Reference proteome</keyword>
<gene>
    <name evidence="1" type="ORF">AAEO50_20200</name>
</gene>
<protein>
    <submittedName>
        <fullName evidence="1">Hydrolase</fullName>
    </submittedName>
</protein>
<reference evidence="1 2" key="1">
    <citation type="submission" date="2024-04" db="EMBL/GenBank/DDBJ databases">
        <title>Bacillus oryzaecorticis sp. nov., a moderately halophilic bacterium isolated from rice husks.</title>
        <authorList>
            <person name="Zhu H.-S."/>
        </authorList>
    </citation>
    <scope>NUCLEOTIDE SEQUENCE [LARGE SCALE GENOMIC DNA]</scope>
    <source>
        <strain evidence="1 2">ZC255</strain>
    </source>
</reference>
<keyword evidence="1" id="KW-0378">Hydrolase</keyword>
<dbReference type="GO" id="GO:0016787">
    <property type="term" value="F:hydrolase activity"/>
    <property type="evidence" value="ECO:0007669"/>
    <property type="project" value="UniProtKB-KW"/>
</dbReference>
<accession>A0ABU9KGX0</accession>
<proteinExistence type="predicted"/>
<dbReference type="EMBL" id="JBBYAF010000063">
    <property type="protein sequence ID" value="MEL3974615.1"/>
    <property type="molecule type" value="Genomic_DNA"/>
</dbReference>
<evidence type="ECO:0000313" key="1">
    <source>
        <dbReference type="EMBL" id="MEL3974615.1"/>
    </source>
</evidence>
<dbReference type="RefSeq" id="WP_341986158.1">
    <property type="nucleotide sequence ID" value="NZ_JBBYAF010000063.1"/>
</dbReference>
<evidence type="ECO:0000313" key="2">
    <source>
        <dbReference type="Proteomes" id="UP001389717"/>
    </source>
</evidence>
<comment type="caution">
    <text evidence="1">The sequence shown here is derived from an EMBL/GenBank/DDBJ whole genome shotgun (WGS) entry which is preliminary data.</text>
</comment>
<dbReference type="Proteomes" id="UP001389717">
    <property type="component" value="Unassembled WGS sequence"/>
</dbReference>
<sequence>METRNTYFIDISSGDIVPHAEEAKSVSYQIHATPEEVTKLKTLLEKNHDDEMSTFTRAHIPFREYHKDPENAQYDHSMKEIYEMIFKLGTDETRTNIKKMGVLNYNNDTNTRQDIENLK</sequence>